<sequence>MPPRKIMIIRHGEKPLAGERGVDRFGEQSEFSLSVRGWQRAGALARFFAPLHDRFAHDLIARPGAIVAAGVGEDSQSRRHIETAGPLSALLGVAVEDCFLKHQTSQAAEYVLGLSGVALMVWEHKKIAELVEVLTGGAVKPHPWPENRFDIVLILDDVDGEWRFSQIPELLLAGDLEGGLD</sequence>
<name>A0A6B8KAF9_9HYPH</name>
<dbReference type="EMBL" id="CP046052">
    <property type="protein sequence ID" value="QGM44452.1"/>
    <property type="molecule type" value="Genomic_DNA"/>
</dbReference>
<evidence type="ECO:0000313" key="2">
    <source>
        <dbReference type="Proteomes" id="UP000309061"/>
    </source>
</evidence>
<dbReference type="AlphaFoldDB" id="A0A6B8KAF9"/>
<dbReference type="Proteomes" id="UP000309061">
    <property type="component" value="Chromosome"/>
</dbReference>
<dbReference type="KEGG" id="mhey:H2LOC_001355"/>
<evidence type="ECO:0000313" key="1">
    <source>
        <dbReference type="EMBL" id="QGM44452.1"/>
    </source>
</evidence>
<dbReference type="SUPFAM" id="SSF53254">
    <property type="entry name" value="Phosphoglycerate mutase-like"/>
    <property type="match status" value="1"/>
</dbReference>
<accession>A0A6B8KAF9</accession>
<proteinExistence type="predicted"/>
<dbReference type="InterPro" id="IPR029033">
    <property type="entry name" value="His_PPase_superfam"/>
</dbReference>
<dbReference type="OrthoDB" id="8448116at2"/>
<dbReference type="RefSeq" id="WP_136494755.1">
    <property type="nucleotide sequence ID" value="NZ_CP046052.1"/>
</dbReference>
<gene>
    <name evidence="1" type="ORF">H2LOC_001355</name>
</gene>
<dbReference type="Gene3D" id="3.40.50.1240">
    <property type="entry name" value="Phosphoglycerate mutase-like"/>
    <property type="match status" value="1"/>
</dbReference>
<protein>
    <submittedName>
        <fullName evidence="1">Phosphoglycerate mutase family protein</fullName>
    </submittedName>
</protein>
<organism evidence="1 2">
    <name type="scientific">Methylocystis heyeri</name>
    <dbReference type="NCBI Taxonomy" id="391905"/>
    <lineage>
        <taxon>Bacteria</taxon>
        <taxon>Pseudomonadati</taxon>
        <taxon>Pseudomonadota</taxon>
        <taxon>Alphaproteobacteria</taxon>
        <taxon>Hyphomicrobiales</taxon>
        <taxon>Methylocystaceae</taxon>
        <taxon>Methylocystis</taxon>
    </lineage>
</organism>
<keyword evidence="2" id="KW-1185">Reference proteome</keyword>
<reference evidence="1 2" key="1">
    <citation type="submission" date="2019-11" db="EMBL/GenBank/DDBJ databases">
        <title>The genome sequence of Methylocystis heyeri.</title>
        <authorList>
            <person name="Oshkin I.Y."/>
            <person name="Miroshnikov K."/>
            <person name="Dedysh S.N."/>
        </authorList>
    </citation>
    <scope>NUCLEOTIDE SEQUENCE [LARGE SCALE GENOMIC DNA]</scope>
    <source>
        <strain evidence="1 2">H2</strain>
    </source>
</reference>